<evidence type="ECO:0000313" key="1">
    <source>
        <dbReference type="EMBL" id="CAB3259388.1"/>
    </source>
</evidence>
<dbReference type="AlphaFoldDB" id="A0A8S1BI00"/>
<comment type="caution">
    <text evidence="1">The sequence shown here is derived from an EMBL/GenBank/DDBJ whole genome shotgun (WGS) entry which is preliminary data.</text>
</comment>
<dbReference type="EMBL" id="CADEBD010000737">
    <property type="protein sequence ID" value="CAB3259388.1"/>
    <property type="molecule type" value="Genomic_DNA"/>
</dbReference>
<evidence type="ECO:0000313" key="2">
    <source>
        <dbReference type="Proteomes" id="UP000494256"/>
    </source>
</evidence>
<dbReference type="OrthoDB" id="7701249at2759"/>
<accession>A0A8S1BI00</accession>
<name>A0A8S1BI00_ARCPL</name>
<reference evidence="1 2" key="1">
    <citation type="submission" date="2020-04" db="EMBL/GenBank/DDBJ databases">
        <authorList>
            <person name="Wallbank WR R."/>
            <person name="Pardo Diaz C."/>
            <person name="Kozak K."/>
            <person name="Martin S."/>
            <person name="Jiggins C."/>
            <person name="Moest M."/>
            <person name="Warren A I."/>
            <person name="Byers J.R.P. K."/>
            <person name="Montejo-Kovacevich G."/>
            <person name="Yen C E."/>
        </authorList>
    </citation>
    <scope>NUCLEOTIDE SEQUENCE [LARGE SCALE GENOMIC DNA]</scope>
</reference>
<gene>
    <name evidence="1" type="ORF">APLA_LOCUS16461</name>
</gene>
<protein>
    <submittedName>
        <fullName evidence="1">Uncharacterized protein</fullName>
    </submittedName>
</protein>
<dbReference type="Proteomes" id="UP000494256">
    <property type="component" value="Unassembled WGS sequence"/>
</dbReference>
<feature type="non-terminal residue" evidence="1">
    <location>
        <position position="1"/>
    </location>
</feature>
<sequence length="129" mass="14000">ICVCDDNDYDYTDAVIDMLLNGVSREVGDSDEIDDGKEPVLSGGIWKCGNCDGIDEKKLMYSEINEIEDKMMSDSSVNIQIAFTLPGMQCITIHSETPGVVRRITGACTSGTLTLSVASVPYFTVNIYG</sequence>
<proteinExistence type="predicted"/>
<organism evidence="1 2">
    <name type="scientific">Arctia plantaginis</name>
    <name type="common">Wood tiger moth</name>
    <name type="synonym">Phalaena plantaginis</name>
    <dbReference type="NCBI Taxonomy" id="874455"/>
    <lineage>
        <taxon>Eukaryota</taxon>
        <taxon>Metazoa</taxon>
        <taxon>Ecdysozoa</taxon>
        <taxon>Arthropoda</taxon>
        <taxon>Hexapoda</taxon>
        <taxon>Insecta</taxon>
        <taxon>Pterygota</taxon>
        <taxon>Neoptera</taxon>
        <taxon>Endopterygota</taxon>
        <taxon>Lepidoptera</taxon>
        <taxon>Glossata</taxon>
        <taxon>Ditrysia</taxon>
        <taxon>Noctuoidea</taxon>
        <taxon>Erebidae</taxon>
        <taxon>Arctiinae</taxon>
        <taxon>Arctia</taxon>
    </lineage>
</organism>